<dbReference type="Gene3D" id="2.80.10.50">
    <property type="match status" value="1"/>
</dbReference>
<evidence type="ECO:0000313" key="2">
    <source>
        <dbReference type="EMBL" id="NWB95499.1"/>
    </source>
</evidence>
<dbReference type="EMBL" id="JACAQB010000004">
    <property type="protein sequence ID" value="NWB95499.1"/>
    <property type="molecule type" value="Genomic_DNA"/>
</dbReference>
<dbReference type="SUPFAM" id="SSF50370">
    <property type="entry name" value="Ricin B-like lectins"/>
    <property type="match status" value="1"/>
</dbReference>
<feature type="compositionally biased region" description="Polar residues" evidence="1">
    <location>
        <begin position="1"/>
        <end position="13"/>
    </location>
</feature>
<gene>
    <name evidence="2" type="ORF">HX882_06310</name>
</gene>
<reference evidence="2 3" key="1">
    <citation type="submission" date="2020-04" db="EMBL/GenBank/DDBJ databases">
        <title>Molecular characterization of pseudomonads from Agaricus bisporus reveal novel blotch 2 pathogens in Western Europe.</title>
        <authorList>
            <person name="Taparia T."/>
            <person name="Krijger M."/>
            <person name="Haynes E."/>
            <person name="Elpinstone J.G."/>
            <person name="Noble R."/>
            <person name="Van Der Wolf J."/>
        </authorList>
    </citation>
    <scope>NUCLEOTIDE SEQUENCE [LARGE SCALE GENOMIC DNA]</scope>
    <source>
        <strain evidence="2 3">H7001</strain>
    </source>
</reference>
<feature type="region of interest" description="Disordered" evidence="1">
    <location>
        <begin position="1"/>
        <end position="23"/>
    </location>
</feature>
<organism evidence="2 3">
    <name type="scientific">Pseudomonas gingeri</name>
    <dbReference type="NCBI Taxonomy" id="117681"/>
    <lineage>
        <taxon>Bacteria</taxon>
        <taxon>Pseudomonadati</taxon>
        <taxon>Pseudomonadota</taxon>
        <taxon>Gammaproteobacteria</taxon>
        <taxon>Pseudomonadales</taxon>
        <taxon>Pseudomonadaceae</taxon>
        <taxon>Pseudomonas</taxon>
    </lineage>
</organism>
<dbReference type="RefSeq" id="WP_177100652.1">
    <property type="nucleotide sequence ID" value="NZ_JACAQB010000004.1"/>
</dbReference>
<evidence type="ECO:0000313" key="3">
    <source>
        <dbReference type="Proteomes" id="UP000539985"/>
    </source>
</evidence>
<comment type="caution">
    <text evidence="2">The sequence shown here is derived from an EMBL/GenBank/DDBJ whole genome shotgun (WGS) entry which is preliminary data.</text>
</comment>
<accession>A0A7Y7X923</accession>
<proteinExistence type="predicted"/>
<name>A0A7Y7X923_9PSED</name>
<protein>
    <submittedName>
        <fullName evidence="2">Uncharacterized protein</fullName>
    </submittedName>
</protein>
<dbReference type="Proteomes" id="UP000539985">
    <property type="component" value="Unassembled WGS sequence"/>
</dbReference>
<sequence length="151" mass="16850">MSKSTDTPDSATPDQALGDVTPPSGPIKIFSALGDTMFLHFKSAEDNAIRIISTDTTLFSLWVFQPSTILGGYYIKSFTSEMYMHPSENGKNLIAKASKYIWNVLDAGDGFVYIRQLSYGTFFAVFGGFPTENNYLILRELTTSRAFKFRL</sequence>
<dbReference type="AlphaFoldDB" id="A0A7Y7X923"/>
<dbReference type="InterPro" id="IPR035992">
    <property type="entry name" value="Ricin_B-like_lectins"/>
</dbReference>
<evidence type="ECO:0000256" key="1">
    <source>
        <dbReference type="SAM" id="MobiDB-lite"/>
    </source>
</evidence>